<dbReference type="PANTHER" id="PTHR12809:SF2">
    <property type="entry name" value="MEDIATOR OF RNA POLYMERASE II TRANSCRIPTION SUBUNIT 14"/>
    <property type="match status" value="1"/>
</dbReference>
<dbReference type="InterPro" id="IPR013947">
    <property type="entry name" value="Mediator_Med14"/>
</dbReference>
<evidence type="ECO:0000256" key="8">
    <source>
        <dbReference type="ARBA" id="ARBA00032007"/>
    </source>
</evidence>
<dbReference type="PANTHER" id="PTHR12809">
    <property type="entry name" value="MEDIATOR COMPLEX SUBUNIT"/>
    <property type="match status" value="1"/>
</dbReference>
<accession>G3AP18</accession>
<comment type="function">
    <text evidence="9">Component of the Mediator complex, a coactivator involved in the regulated transcription of nearly all RNA polymerase II-dependent genes. Mediator functions as a bridge to convey information from gene-specific regulatory proteins to the basal RNA polymerase II transcription machinery. Mediator is recruited to promoters by direct interactions with regulatory proteins and serves as a scaffold for the assembly of a functional preinitiation complex with RNA polymerase II and the general transcription factors.</text>
</comment>
<evidence type="ECO:0000256" key="5">
    <source>
        <dbReference type="ARBA" id="ARBA00023159"/>
    </source>
</evidence>
<comment type="subunit">
    <text evidence="9">Component of the Mediator complex.</text>
</comment>
<dbReference type="STRING" id="619300.G3AP18"/>
<dbReference type="GO" id="GO:0070847">
    <property type="term" value="C:core mediator complex"/>
    <property type="evidence" value="ECO:0007669"/>
    <property type="project" value="TreeGrafter"/>
</dbReference>
<dbReference type="RefSeq" id="XP_007375325.1">
    <property type="nucleotide sequence ID" value="XM_007375263.1"/>
</dbReference>
<evidence type="ECO:0000256" key="4">
    <source>
        <dbReference type="ARBA" id="ARBA00023015"/>
    </source>
</evidence>
<proteinExistence type="inferred from homology"/>
<evidence type="ECO:0000259" key="10">
    <source>
        <dbReference type="Pfam" id="PF08638"/>
    </source>
</evidence>
<dbReference type="EMBL" id="GL996502">
    <property type="protein sequence ID" value="EGW32049.1"/>
    <property type="molecule type" value="Genomic_DNA"/>
</dbReference>
<evidence type="ECO:0000256" key="1">
    <source>
        <dbReference type="ARBA" id="ARBA00004123"/>
    </source>
</evidence>
<evidence type="ECO:0000256" key="2">
    <source>
        <dbReference type="ARBA" id="ARBA00007813"/>
    </source>
</evidence>
<gene>
    <name evidence="11" type="ORF">SPAPADRAFT_138715</name>
</gene>
<comment type="similarity">
    <text evidence="2 9">Belongs to the Mediator complex subunit 14 family.</text>
</comment>
<keyword evidence="4 9" id="KW-0805">Transcription regulation</keyword>
<reference evidence="11 12" key="1">
    <citation type="journal article" date="2011" name="Proc. Natl. Acad. Sci. U.S.A.">
        <title>Comparative genomics of xylose-fermenting fungi for enhanced biofuel production.</title>
        <authorList>
            <person name="Wohlbach D.J."/>
            <person name="Kuo A."/>
            <person name="Sato T.K."/>
            <person name="Potts K.M."/>
            <person name="Salamov A.A."/>
            <person name="LaButti K.M."/>
            <person name="Sun H."/>
            <person name="Clum A."/>
            <person name="Pangilinan J.L."/>
            <person name="Lindquist E.A."/>
            <person name="Lucas S."/>
            <person name="Lapidus A."/>
            <person name="Jin M."/>
            <person name="Gunawan C."/>
            <person name="Balan V."/>
            <person name="Dale B.E."/>
            <person name="Jeffries T.W."/>
            <person name="Zinkel R."/>
            <person name="Barry K.W."/>
            <person name="Grigoriev I.V."/>
            <person name="Gasch A.P."/>
        </authorList>
    </citation>
    <scope>NUCLEOTIDE SEQUENCE [LARGE SCALE GENOMIC DNA]</scope>
    <source>
        <strain evidence="12">NRRL Y-27907 / 11-Y1</strain>
    </source>
</reference>
<organism evidence="12">
    <name type="scientific">Spathaspora passalidarum (strain NRRL Y-27907 / 11-Y1)</name>
    <dbReference type="NCBI Taxonomy" id="619300"/>
    <lineage>
        <taxon>Eukaryota</taxon>
        <taxon>Fungi</taxon>
        <taxon>Dikarya</taxon>
        <taxon>Ascomycota</taxon>
        <taxon>Saccharomycotina</taxon>
        <taxon>Pichiomycetes</taxon>
        <taxon>Debaryomycetaceae</taxon>
        <taxon>Spathaspora</taxon>
    </lineage>
</organism>
<name>G3AP18_SPAPN</name>
<evidence type="ECO:0000256" key="3">
    <source>
        <dbReference type="ARBA" id="ARBA00019619"/>
    </source>
</evidence>
<dbReference type="HOGENOM" id="CLU_283151_0_0_1"/>
<dbReference type="KEGG" id="spaa:SPAPADRAFT_138715"/>
<protein>
    <recommendedName>
        <fullName evidence="3 9">Mediator of RNA polymerase II transcription subunit 14</fullName>
    </recommendedName>
    <alternativeName>
        <fullName evidence="8 9">Mediator complex subunit 14</fullName>
    </alternativeName>
</protein>
<evidence type="ECO:0000313" key="12">
    <source>
        <dbReference type="Proteomes" id="UP000000709"/>
    </source>
</evidence>
<dbReference type="GeneID" id="18870143"/>
<evidence type="ECO:0000256" key="9">
    <source>
        <dbReference type="RuleBase" id="RU365082"/>
    </source>
</evidence>
<dbReference type="InterPro" id="IPR055122">
    <property type="entry name" value="Med14_N"/>
</dbReference>
<feature type="domain" description="Mediator complex subunit MED14 N-terminal" evidence="10">
    <location>
        <begin position="24"/>
        <end position="218"/>
    </location>
</feature>
<sequence length="987" mass="114318">MNEDINGQDTSKVPPLPHVTTNILPLSSIIHFHTQEAYKQFTTAIDNLAADQSNDVKRKKQFLELIISLRHDFVKLYTLVKWCSNSADVSKLIDLLNWLRQLEFSYDQLLYTMNTEFGNSQFNYGTKLPNSDLITSLQVLYKQRPQLASYGYLRTDNDVVSSEKILEVLKELNLVLTIRFALMNDVELPPRFNNNYEIKDGKCFITIPNEYQLVITTISQTSPFYLIDFKFLFGINQETLSISHNSYTKLPPKSYKKLEKIVNTVFNTSTSTSLTEVYELLHKYSMSFKLYLIAKQIKELMVNSKWRNNIDLNYSIGRNSLILNYWSSHYLSKNYKSFIELGIDRNYNLNYRWFKNGQYQQTDMTEIFIQSQPEDNEEVIIDDDDDEGNDDHPHDLNVDVMLNVIVNKHAELLMSSVFERLAGLLSPEEISQVNSHQLLVKLSHNKSTIFAINPLTGYFYFIDPITIQQAITKKINTAPSTSSKFISEDDLINNIIDQIIQLRLLVYTKEINNKLLTSQWINNDIITLSETELSKLGNSGKCQFYRVKKWPSSWFLINSINGINNSVAWYVARIKSIKGEWKIQWKNKISHDSELNYGFFSGLATICSNMIIDHMIIEELQTKHIKYFKVDADKERKVLAKFGIKEKPSVEGTIYQSLIMIYNDELLPINNSSTSLFLQIQLLSDHKMNLTLFGNLRNLSIIQEDYSQLNLTIIEENFEFKDTVNLSTATMTERNLLSKLFNNLNQFNKLIKILDQLNNNHIQIVSNTINDITINIDGNNLTILLPEESTMCIQLTTTTENSQLRLILEYLNRYLHTTNTSSVIGIIKYLQTINPILNAITTINKLVNKQTFRLSNGLSRLNFDVTLNTLNSIQFIFHISSSTNSKKIIKDKITVNISFKNNKFDKQKRNLVKISLRDNLIDKNLKFKKLFELIFKSINDLEQTKKNDTSVALFKLNYDFLISGNILEELLERIGNSFISYLQLEKS</sequence>
<dbReference type="GO" id="GO:0006357">
    <property type="term" value="P:regulation of transcription by RNA polymerase II"/>
    <property type="evidence" value="ECO:0007669"/>
    <property type="project" value="InterPro"/>
</dbReference>
<keyword evidence="5 9" id="KW-0010">Activator</keyword>
<dbReference type="Pfam" id="PF08638">
    <property type="entry name" value="Med14"/>
    <property type="match status" value="1"/>
</dbReference>
<keyword evidence="6 9" id="KW-0804">Transcription</keyword>
<dbReference type="GO" id="GO:0016592">
    <property type="term" value="C:mediator complex"/>
    <property type="evidence" value="ECO:0007669"/>
    <property type="project" value="UniProtKB-UniRule"/>
</dbReference>
<dbReference type="FunCoup" id="G3AP18">
    <property type="interactions" value="255"/>
</dbReference>
<evidence type="ECO:0000256" key="7">
    <source>
        <dbReference type="ARBA" id="ARBA00023242"/>
    </source>
</evidence>
<dbReference type="OMA" id="FIKIYTL"/>
<dbReference type="OrthoDB" id="205099at2759"/>
<dbReference type="Proteomes" id="UP000000709">
    <property type="component" value="Unassembled WGS sequence"/>
</dbReference>
<comment type="subcellular location">
    <subcellularLocation>
        <location evidence="1 9">Nucleus</location>
    </subcellularLocation>
</comment>
<evidence type="ECO:0000313" key="11">
    <source>
        <dbReference type="EMBL" id="EGW32049.1"/>
    </source>
</evidence>
<dbReference type="eggNOG" id="KOG1875">
    <property type="taxonomic scope" value="Eukaryota"/>
</dbReference>
<dbReference type="GO" id="GO:0003712">
    <property type="term" value="F:transcription coregulator activity"/>
    <property type="evidence" value="ECO:0007669"/>
    <property type="project" value="UniProtKB-UniRule"/>
</dbReference>
<evidence type="ECO:0000256" key="6">
    <source>
        <dbReference type="ARBA" id="ARBA00023163"/>
    </source>
</evidence>
<dbReference type="AlphaFoldDB" id="G3AP18"/>
<keyword evidence="12" id="KW-1185">Reference proteome</keyword>
<keyword evidence="7 9" id="KW-0539">Nucleus</keyword>
<dbReference type="InParanoid" id="G3AP18"/>